<reference evidence="1" key="1">
    <citation type="submission" date="2015-03" db="EMBL/GenBank/DDBJ databases">
        <title>A transcriptome of Araucaria cunninghamii, an australian fine timber species.</title>
        <authorList>
            <person name="Jing Yi C.J.Y."/>
            <person name="Yin San L.Y.S."/>
            <person name="Abdul Karim S.S."/>
            <person name="Wan Azmi N.N."/>
            <person name="Hercus R.R."/>
            <person name="Croft L.L."/>
        </authorList>
    </citation>
    <scope>NUCLEOTIDE SEQUENCE</scope>
    <source>
        <strain evidence="1">MI0301</strain>
        <tissue evidence="1">Leaf</tissue>
    </source>
</reference>
<name>A0A0D6QSN5_ARACU</name>
<dbReference type="InterPro" id="IPR050209">
    <property type="entry name" value="Rab_GTPases_membrane_traffic"/>
</dbReference>
<dbReference type="Gene3D" id="3.40.50.300">
    <property type="entry name" value="P-loop containing nucleotide triphosphate hydrolases"/>
    <property type="match status" value="1"/>
</dbReference>
<dbReference type="EMBL" id="GCKF01059255">
    <property type="protein sequence ID" value="JAG92953.1"/>
    <property type="molecule type" value="Transcribed_RNA"/>
</dbReference>
<organism evidence="1">
    <name type="scientific">Araucaria cunninghamii</name>
    <name type="common">Hoop pine</name>
    <name type="synonym">Moreton Bay pine</name>
    <dbReference type="NCBI Taxonomy" id="56994"/>
    <lineage>
        <taxon>Eukaryota</taxon>
        <taxon>Viridiplantae</taxon>
        <taxon>Streptophyta</taxon>
        <taxon>Embryophyta</taxon>
        <taxon>Tracheophyta</taxon>
        <taxon>Spermatophyta</taxon>
        <taxon>Pinopsida</taxon>
        <taxon>Pinidae</taxon>
        <taxon>Conifers II</taxon>
        <taxon>Araucariales</taxon>
        <taxon>Araucariaceae</taxon>
        <taxon>Araucaria</taxon>
    </lineage>
</organism>
<dbReference type="InterPro" id="IPR027417">
    <property type="entry name" value="P-loop_NTPase"/>
</dbReference>
<dbReference type="AlphaFoldDB" id="A0A0D6QSN5"/>
<dbReference type="SUPFAM" id="SSF52540">
    <property type="entry name" value="P-loop containing nucleoside triphosphate hydrolases"/>
    <property type="match status" value="1"/>
</dbReference>
<dbReference type="PANTHER" id="PTHR47979">
    <property type="entry name" value="DRAB11-RELATED"/>
    <property type="match status" value="1"/>
</dbReference>
<sequence length="104" mass="11359">MSVVTVLVGKKSDLKDVREVPVEEGTALAEAQNLGFIETSALDSTNVQLAFQTLVKEIYNVLSRKVVYYHEQKPDAKLGSGKTVILEEADIEGKPARRFSCCSG</sequence>
<proteinExistence type="predicted"/>
<evidence type="ECO:0000313" key="1">
    <source>
        <dbReference type="EMBL" id="JAG92953.1"/>
    </source>
</evidence>
<dbReference type="PROSITE" id="PS51421">
    <property type="entry name" value="RAS"/>
    <property type="match status" value="1"/>
</dbReference>
<protein>
    <submittedName>
        <fullName evidence="1">Uncharacterized protein</fullName>
    </submittedName>
</protein>
<dbReference type="GO" id="GO:0005525">
    <property type="term" value="F:GTP binding"/>
    <property type="evidence" value="ECO:0007669"/>
    <property type="project" value="InterPro"/>
</dbReference>
<dbReference type="SMART" id="SM00175">
    <property type="entry name" value="RAB"/>
    <property type="match status" value="1"/>
</dbReference>
<dbReference type="GO" id="GO:0003924">
    <property type="term" value="F:GTPase activity"/>
    <property type="evidence" value="ECO:0007669"/>
    <property type="project" value="InterPro"/>
</dbReference>
<accession>A0A0D6QSN5</accession>
<dbReference type="PROSITE" id="PS51419">
    <property type="entry name" value="RAB"/>
    <property type="match status" value="1"/>
</dbReference>
<dbReference type="InterPro" id="IPR001806">
    <property type="entry name" value="Small_GTPase"/>
</dbReference>
<dbReference type="PRINTS" id="PR00449">
    <property type="entry name" value="RASTRNSFRMNG"/>
</dbReference>
<dbReference type="Pfam" id="PF00071">
    <property type="entry name" value="Ras"/>
    <property type="match status" value="1"/>
</dbReference>